<dbReference type="GeneID" id="54481695"/>
<gene>
    <name evidence="3" type="ORF">EJ05DRAFT_305702</name>
</gene>
<dbReference type="RefSeq" id="XP_033602102.1">
    <property type="nucleotide sequence ID" value="XM_033740641.1"/>
</dbReference>
<dbReference type="SUPFAM" id="SSF56784">
    <property type="entry name" value="HAD-like"/>
    <property type="match status" value="1"/>
</dbReference>
<name>A0A6A6WEW1_9PEZI</name>
<dbReference type="CDD" id="cd07521">
    <property type="entry name" value="HAD_FCP1-like"/>
    <property type="match status" value="1"/>
</dbReference>
<dbReference type="SMART" id="SM00577">
    <property type="entry name" value="CPDc"/>
    <property type="match status" value="1"/>
</dbReference>
<organism evidence="3 4">
    <name type="scientific">Pseudovirgaria hyperparasitica</name>
    <dbReference type="NCBI Taxonomy" id="470096"/>
    <lineage>
        <taxon>Eukaryota</taxon>
        <taxon>Fungi</taxon>
        <taxon>Dikarya</taxon>
        <taxon>Ascomycota</taxon>
        <taxon>Pezizomycotina</taxon>
        <taxon>Dothideomycetes</taxon>
        <taxon>Dothideomycetes incertae sedis</taxon>
        <taxon>Acrospermales</taxon>
        <taxon>Acrospermaceae</taxon>
        <taxon>Pseudovirgaria</taxon>
    </lineage>
</organism>
<dbReference type="InterPro" id="IPR023214">
    <property type="entry name" value="HAD_sf"/>
</dbReference>
<protein>
    <recommendedName>
        <fullName evidence="2">FCP1 homology domain-containing protein</fullName>
    </recommendedName>
</protein>
<dbReference type="PANTHER" id="PTHR12210">
    <property type="entry name" value="DULLARD PROTEIN PHOSPHATASE"/>
    <property type="match status" value="1"/>
</dbReference>
<dbReference type="InterPro" id="IPR050365">
    <property type="entry name" value="TIM50"/>
</dbReference>
<feature type="compositionally biased region" description="Polar residues" evidence="1">
    <location>
        <begin position="250"/>
        <end position="259"/>
    </location>
</feature>
<feature type="compositionally biased region" description="Low complexity" evidence="1">
    <location>
        <begin position="128"/>
        <end position="140"/>
    </location>
</feature>
<evidence type="ECO:0000259" key="2">
    <source>
        <dbReference type="PROSITE" id="PS50969"/>
    </source>
</evidence>
<accession>A0A6A6WEW1</accession>
<feature type="compositionally biased region" description="Polar residues" evidence="1">
    <location>
        <begin position="219"/>
        <end position="229"/>
    </location>
</feature>
<dbReference type="Pfam" id="PF03031">
    <property type="entry name" value="NIF"/>
    <property type="match status" value="1"/>
</dbReference>
<dbReference type="OrthoDB" id="277011at2759"/>
<dbReference type="FunFam" id="3.40.50.1000:FF:000089">
    <property type="entry name" value="NIF domain protein"/>
    <property type="match status" value="1"/>
</dbReference>
<evidence type="ECO:0000313" key="4">
    <source>
        <dbReference type="Proteomes" id="UP000799437"/>
    </source>
</evidence>
<dbReference type="PROSITE" id="PS50969">
    <property type="entry name" value="FCP1"/>
    <property type="match status" value="1"/>
</dbReference>
<feature type="domain" description="FCP1 homology" evidence="2">
    <location>
        <begin position="261"/>
        <end position="433"/>
    </location>
</feature>
<feature type="region of interest" description="Disordered" evidence="1">
    <location>
        <begin position="94"/>
        <end position="262"/>
    </location>
</feature>
<reference evidence="3" key="1">
    <citation type="journal article" date="2020" name="Stud. Mycol.">
        <title>101 Dothideomycetes genomes: a test case for predicting lifestyles and emergence of pathogens.</title>
        <authorList>
            <person name="Haridas S."/>
            <person name="Albert R."/>
            <person name="Binder M."/>
            <person name="Bloem J."/>
            <person name="Labutti K."/>
            <person name="Salamov A."/>
            <person name="Andreopoulos B."/>
            <person name="Baker S."/>
            <person name="Barry K."/>
            <person name="Bills G."/>
            <person name="Bluhm B."/>
            <person name="Cannon C."/>
            <person name="Castanera R."/>
            <person name="Culley D."/>
            <person name="Daum C."/>
            <person name="Ezra D."/>
            <person name="Gonzalez J."/>
            <person name="Henrissat B."/>
            <person name="Kuo A."/>
            <person name="Liang C."/>
            <person name="Lipzen A."/>
            <person name="Lutzoni F."/>
            <person name="Magnuson J."/>
            <person name="Mondo S."/>
            <person name="Nolan M."/>
            <person name="Ohm R."/>
            <person name="Pangilinan J."/>
            <person name="Park H.-J."/>
            <person name="Ramirez L."/>
            <person name="Alfaro M."/>
            <person name="Sun H."/>
            <person name="Tritt A."/>
            <person name="Yoshinaga Y."/>
            <person name="Zwiers L.-H."/>
            <person name="Turgeon B."/>
            <person name="Goodwin S."/>
            <person name="Spatafora J."/>
            <person name="Crous P."/>
            <person name="Grigoriev I."/>
        </authorList>
    </citation>
    <scope>NUCLEOTIDE SEQUENCE</scope>
    <source>
        <strain evidence="3">CBS 121739</strain>
    </source>
</reference>
<dbReference type="NCBIfam" id="TIGR02251">
    <property type="entry name" value="HIF-SF_euk"/>
    <property type="match status" value="1"/>
</dbReference>
<dbReference type="InterPro" id="IPR011948">
    <property type="entry name" value="Dullard_phosphatase"/>
</dbReference>
<proteinExistence type="predicted"/>
<dbReference type="AlphaFoldDB" id="A0A6A6WEW1"/>
<keyword evidence="4" id="KW-1185">Reference proteome</keyword>
<dbReference type="GO" id="GO:0016791">
    <property type="term" value="F:phosphatase activity"/>
    <property type="evidence" value="ECO:0007669"/>
    <property type="project" value="InterPro"/>
</dbReference>
<dbReference type="Proteomes" id="UP000799437">
    <property type="component" value="Unassembled WGS sequence"/>
</dbReference>
<dbReference type="Gene3D" id="3.40.50.1000">
    <property type="entry name" value="HAD superfamily/HAD-like"/>
    <property type="match status" value="1"/>
</dbReference>
<dbReference type="EMBL" id="ML996569">
    <property type="protein sequence ID" value="KAF2759651.1"/>
    <property type="molecule type" value="Genomic_DNA"/>
</dbReference>
<sequence length="453" mass="50779">MDTGYTAETSRLDGVAEIEEYDEKTPLISSTDYETVKGSRRWRITEHTIGTIKIIVSTITAPLRYVIACFYNEQGYFSATLPVYRIARALTGRRRKTEGHAGQQAPEREKSSRRTRSRMANKTTNKRSPSAESTSAISSDSEADGMQGHDSPARHTRSRGSIASSSGDEIAPSKKSIRIRLHNEDASRQRKRKGTTTRTGKNSVGPEQTPSEAAAQALKSPSSPATTPKITKFPRAPHPPRPLVPRRQPSYSASGTTSVGPHAHKKTLVIDLDETLIHSMSKGGRFTTGHMVEVRLQQPVQAAGAVLTPQVPILYYVHKRPHCDEFLRKVSKWYNLIVFTASVQEYADPVINWLELERKYFCQRLYRQHCTFRNGSYIKDLTHVEPDLSKVMILDNSPMSYVFHEDNAIPIEGWISDPTDNDLLHLIPFLEGLQYVTDVRALLALRLGEPQTV</sequence>
<dbReference type="InterPro" id="IPR004274">
    <property type="entry name" value="FCP1_dom"/>
</dbReference>
<evidence type="ECO:0000313" key="3">
    <source>
        <dbReference type="EMBL" id="KAF2759651.1"/>
    </source>
</evidence>
<evidence type="ECO:0000256" key="1">
    <source>
        <dbReference type="SAM" id="MobiDB-lite"/>
    </source>
</evidence>
<dbReference type="InterPro" id="IPR036412">
    <property type="entry name" value="HAD-like_sf"/>
</dbReference>